<organism evidence="4 5">
    <name type="scientific">Hymenobacter cellulosilyticus</name>
    <dbReference type="NCBI Taxonomy" id="2932248"/>
    <lineage>
        <taxon>Bacteria</taxon>
        <taxon>Pseudomonadati</taxon>
        <taxon>Bacteroidota</taxon>
        <taxon>Cytophagia</taxon>
        <taxon>Cytophagales</taxon>
        <taxon>Hymenobacteraceae</taxon>
        <taxon>Hymenobacter</taxon>
    </lineage>
</organism>
<dbReference type="Proteomes" id="UP000831796">
    <property type="component" value="Chromosome"/>
</dbReference>
<accession>A0A8T9QDR2</accession>
<sequence length="638" mass="70037">MANPNGSPLYPGYYNPLVELENNYFQSDGNEVQGSVYANWEVLKGLNLRTSFGINNISFEDKAFYTSISGDGYSAVAGAGGQALNYFRTNKRWNWQNTAQYDRSFGEKHNFSLLVGNEQQRTTIDRWGASRTGVADIFFDTFQGNFTNVAVAGNYQGENYLLSYFGRLNYDFAKKYLVTVNVRRDGYSAWAKNNKWGNFYGASLGYILSEEGFWKNTSFLAPISFFKLTGSMGNVGNNQGIDDFASQQLYASGLYGSAATIYYTKAGNPALTWEKSQKTDVALAFGLLDNRIEGDVSYYKNLVDGLILEVPQAPSKGIPGPDAVGTYDNANRILSNVGSMQNTGIEVNLRVNAIQKTNFSWTVSGNLTTLKNRVLSLAFEGQSIATATSGLETVNFTEAGRSIGEIKVVESLGVNPANGQRMIRKKDGTIVQYNHQGTTGTGWTTLDGKNTTAPTQQVDGIFFGPTLPTWYGGFDNNFRYRGFDLGIFVQFSGGNYIYNGTKSGLHDQRFWNNDVDIKDRWTETNTNAEWPRVVYGDNVSNGSALVMSSNVEKGDFARLRNVSLGYSLNSSLLTRASISSARVYVQVQNAALLTRYKGIDPEISTNSGTGQSSNSGAGVDRNSVGQARTFTVGFNIGF</sequence>
<protein>
    <submittedName>
        <fullName evidence="4">SusC/RagA family TonB-linked outer membrane protein</fullName>
    </submittedName>
</protein>
<comment type="subcellular location">
    <subcellularLocation>
        <location evidence="1">Cell outer membrane</location>
    </subcellularLocation>
</comment>
<dbReference type="RefSeq" id="WP_244677620.1">
    <property type="nucleotide sequence ID" value="NZ_CP095046.1"/>
</dbReference>
<dbReference type="Gene3D" id="2.40.170.20">
    <property type="entry name" value="TonB-dependent receptor, beta-barrel domain"/>
    <property type="match status" value="1"/>
</dbReference>
<reference evidence="4" key="1">
    <citation type="submission" date="2022-04" db="EMBL/GenBank/DDBJ databases">
        <title>Hymenobacter sp. isolated from the air.</title>
        <authorList>
            <person name="Won M."/>
            <person name="Lee C.-M."/>
            <person name="Woen H.-Y."/>
            <person name="Kwon S.-W."/>
        </authorList>
    </citation>
    <scope>NUCLEOTIDE SEQUENCE</scope>
    <source>
        <strain evidence="4">5116S-3</strain>
    </source>
</reference>
<dbReference type="InterPro" id="IPR036942">
    <property type="entry name" value="Beta-barrel_TonB_sf"/>
</dbReference>
<evidence type="ECO:0000313" key="5">
    <source>
        <dbReference type="Proteomes" id="UP000831796"/>
    </source>
</evidence>
<evidence type="ECO:0000256" key="3">
    <source>
        <dbReference type="ARBA" id="ARBA00023237"/>
    </source>
</evidence>
<dbReference type="EMBL" id="CP095046">
    <property type="protein sequence ID" value="UOQ74278.1"/>
    <property type="molecule type" value="Genomic_DNA"/>
</dbReference>
<dbReference type="SUPFAM" id="SSF56935">
    <property type="entry name" value="Porins"/>
    <property type="match status" value="1"/>
</dbReference>
<evidence type="ECO:0000256" key="1">
    <source>
        <dbReference type="ARBA" id="ARBA00004442"/>
    </source>
</evidence>
<dbReference type="AlphaFoldDB" id="A0A8T9QDR2"/>
<proteinExistence type="predicted"/>
<evidence type="ECO:0000256" key="2">
    <source>
        <dbReference type="ARBA" id="ARBA00023136"/>
    </source>
</evidence>
<keyword evidence="3" id="KW-0998">Cell outer membrane</keyword>
<dbReference type="InterPro" id="IPR023996">
    <property type="entry name" value="TonB-dep_OMP_SusC/RagA"/>
</dbReference>
<gene>
    <name evidence="4" type="ORF">MUN79_10580</name>
</gene>
<dbReference type="NCBIfam" id="TIGR04056">
    <property type="entry name" value="OMP_RagA_SusC"/>
    <property type="match status" value="1"/>
</dbReference>
<keyword evidence="2" id="KW-0472">Membrane</keyword>
<dbReference type="KEGG" id="hcu:MUN79_10580"/>
<evidence type="ECO:0000313" key="4">
    <source>
        <dbReference type="EMBL" id="UOQ74278.1"/>
    </source>
</evidence>
<dbReference type="GO" id="GO:0009279">
    <property type="term" value="C:cell outer membrane"/>
    <property type="evidence" value="ECO:0007669"/>
    <property type="project" value="UniProtKB-SubCell"/>
</dbReference>
<name>A0A8T9QDR2_9BACT</name>
<keyword evidence="5" id="KW-1185">Reference proteome</keyword>